<feature type="transmembrane region" description="Helical" evidence="1">
    <location>
        <begin position="269"/>
        <end position="287"/>
    </location>
</feature>
<dbReference type="Pfam" id="PF00990">
    <property type="entry name" value="GGDEF"/>
    <property type="match status" value="1"/>
</dbReference>
<dbReference type="RefSeq" id="WP_185178328.1">
    <property type="nucleotide sequence ID" value="NZ_CBCSEP010000021.1"/>
</dbReference>
<dbReference type="InterPro" id="IPR052155">
    <property type="entry name" value="Biofilm_reg_signaling"/>
</dbReference>
<feature type="transmembrane region" description="Helical" evidence="1">
    <location>
        <begin position="131"/>
        <end position="151"/>
    </location>
</feature>
<feature type="transmembrane region" description="Helical" evidence="1">
    <location>
        <begin position="9"/>
        <end position="28"/>
    </location>
</feature>
<feature type="transmembrane region" description="Helical" evidence="1">
    <location>
        <begin position="197"/>
        <end position="219"/>
    </location>
</feature>
<gene>
    <name evidence="4" type="ORF">H4Q31_06810</name>
</gene>
<dbReference type="PROSITE" id="PS50887">
    <property type="entry name" value="GGDEF"/>
    <property type="match status" value="1"/>
</dbReference>
<protein>
    <submittedName>
        <fullName evidence="4">EAL domain-containing protein</fullName>
    </submittedName>
</protein>
<dbReference type="Gene3D" id="3.30.70.270">
    <property type="match status" value="1"/>
</dbReference>
<proteinExistence type="predicted"/>
<dbReference type="InterPro" id="IPR000160">
    <property type="entry name" value="GGDEF_dom"/>
</dbReference>
<keyword evidence="1" id="KW-1133">Transmembrane helix</keyword>
<feature type="transmembrane region" description="Helical" evidence="1">
    <location>
        <begin position="102"/>
        <end position="119"/>
    </location>
</feature>
<dbReference type="Gene3D" id="3.20.20.450">
    <property type="entry name" value="EAL domain"/>
    <property type="match status" value="1"/>
</dbReference>
<evidence type="ECO:0000313" key="5">
    <source>
        <dbReference type="Proteomes" id="UP000574133"/>
    </source>
</evidence>
<dbReference type="SUPFAM" id="SSF55073">
    <property type="entry name" value="Nucleotide cyclase"/>
    <property type="match status" value="1"/>
</dbReference>
<reference evidence="4 5" key="1">
    <citation type="submission" date="2020-08" db="EMBL/GenBank/DDBJ databases">
        <title>Cohnella phylogeny.</title>
        <authorList>
            <person name="Dunlap C."/>
        </authorList>
    </citation>
    <scope>NUCLEOTIDE SEQUENCE [LARGE SCALE GENOMIC DNA]</scope>
    <source>
        <strain evidence="4 5">DSM 103658</strain>
    </source>
</reference>
<dbReference type="PROSITE" id="PS50883">
    <property type="entry name" value="EAL"/>
    <property type="match status" value="1"/>
</dbReference>
<dbReference type="PANTHER" id="PTHR44757">
    <property type="entry name" value="DIGUANYLATE CYCLASE DGCP"/>
    <property type="match status" value="1"/>
</dbReference>
<dbReference type="InterPro" id="IPR029787">
    <property type="entry name" value="Nucleotide_cyclase"/>
</dbReference>
<evidence type="ECO:0000259" key="3">
    <source>
        <dbReference type="PROSITE" id="PS50887"/>
    </source>
</evidence>
<keyword evidence="1" id="KW-0812">Transmembrane</keyword>
<dbReference type="FunFam" id="3.20.20.450:FF:000001">
    <property type="entry name" value="Cyclic di-GMP phosphodiesterase yahA"/>
    <property type="match status" value="1"/>
</dbReference>
<dbReference type="PANTHER" id="PTHR44757:SF2">
    <property type="entry name" value="BIOFILM ARCHITECTURE MAINTENANCE PROTEIN MBAA"/>
    <property type="match status" value="1"/>
</dbReference>
<dbReference type="Pfam" id="PF00563">
    <property type="entry name" value="EAL"/>
    <property type="match status" value="1"/>
</dbReference>
<name>A0A841TAH9_9BACL</name>
<feature type="domain" description="EAL" evidence="2">
    <location>
        <begin position="510"/>
        <end position="765"/>
    </location>
</feature>
<evidence type="ECO:0000313" key="4">
    <source>
        <dbReference type="EMBL" id="MBB6677039.1"/>
    </source>
</evidence>
<dbReference type="InterPro" id="IPR043128">
    <property type="entry name" value="Rev_trsase/Diguanyl_cyclase"/>
</dbReference>
<evidence type="ECO:0000259" key="2">
    <source>
        <dbReference type="PROSITE" id="PS50883"/>
    </source>
</evidence>
<dbReference type="InterPro" id="IPR035919">
    <property type="entry name" value="EAL_sf"/>
</dbReference>
<dbReference type="InterPro" id="IPR001633">
    <property type="entry name" value="EAL_dom"/>
</dbReference>
<evidence type="ECO:0000256" key="1">
    <source>
        <dbReference type="SAM" id="Phobius"/>
    </source>
</evidence>
<dbReference type="NCBIfam" id="TIGR00254">
    <property type="entry name" value="GGDEF"/>
    <property type="match status" value="1"/>
</dbReference>
<feature type="transmembrane region" description="Helical" evidence="1">
    <location>
        <begin position="65"/>
        <end position="86"/>
    </location>
</feature>
<dbReference type="SMART" id="SM00052">
    <property type="entry name" value="EAL"/>
    <property type="match status" value="1"/>
</dbReference>
<sequence>MVRFLQPKHLIICFALYISAEYALFPFLSRHPDLILAIETLPYLFSVFALQHLARACHGRYRRRFWMFISWASACYAAAQLSWITYDQLLNIKAPLVSFGDVFWNLQSAIYLFALIYLISNKRGSVQTFRLLFDTMIFVVSAAVMSWEFVLRPNLDYLLAGSGWWGVYTSASYPVSDVAVLGCLFMMHGKAFPKASVLPLFAGFCLYIVADTVYLLQVASNTYRIGNWSDPLYTGMIFTIMVAASYSARVAPEDIDKPVDPRYGSRTRYALTYGSMVALLILMLRRLESYNMGIVFYTSLTVVGLIIIRQVTILLENDRLMGRLQQMLERTRTLAFYDQLSLLPNRRYFEMKAKEALEQAESSKAEHRMLAVLFIDLDRFKNVNDSYGHDAGDSLIHAVTERLTKLAGERHFVARMGGDEFTMLCQEIGSEQELQQLAQEILAEIAKPIRLEPGEFCMSASIGIAVYPRDGTTIACLLKNADTALYKAKALGKNRCVLYTEKFSQDLAAKLVLENELRRAFEQQELMLYYQPQIEAASGRLAGVEALIRWRKQGDVMVSPAEFIPVAEESGLIVPIGEWILRTACLQAKQWMDTGCGPLQMSVNVSPRQFIEANFVDRVASTLQQTGLPPERLVLEITEGIAIAMEDEQETAEKLRELKQLGVRISMDDFGTGYSSLGYLRRFQVDELKIAQTFIFEVPGDSEKASIVQAILAMARTLKLKVIAEGVETEEQYRFLRDEGCDWIQGYFFHKPMTSEEMSRLLTGN</sequence>
<keyword evidence="5" id="KW-1185">Reference proteome</keyword>
<keyword evidence="1" id="KW-0472">Membrane</keyword>
<dbReference type="Proteomes" id="UP000574133">
    <property type="component" value="Unassembled WGS sequence"/>
</dbReference>
<dbReference type="SUPFAM" id="SSF141868">
    <property type="entry name" value="EAL domain-like"/>
    <property type="match status" value="1"/>
</dbReference>
<dbReference type="CDD" id="cd01949">
    <property type="entry name" value="GGDEF"/>
    <property type="match status" value="1"/>
</dbReference>
<feature type="transmembrane region" description="Helical" evidence="1">
    <location>
        <begin position="231"/>
        <end position="248"/>
    </location>
</feature>
<feature type="transmembrane region" description="Helical" evidence="1">
    <location>
        <begin position="34"/>
        <end position="53"/>
    </location>
</feature>
<feature type="transmembrane region" description="Helical" evidence="1">
    <location>
        <begin position="293"/>
        <end position="315"/>
    </location>
</feature>
<organism evidence="4 5">
    <name type="scientific">Cohnella lubricantis</name>
    <dbReference type="NCBI Taxonomy" id="2163172"/>
    <lineage>
        <taxon>Bacteria</taxon>
        <taxon>Bacillati</taxon>
        <taxon>Bacillota</taxon>
        <taxon>Bacilli</taxon>
        <taxon>Bacillales</taxon>
        <taxon>Paenibacillaceae</taxon>
        <taxon>Cohnella</taxon>
    </lineage>
</organism>
<feature type="domain" description="GGDEF" evidence="3">
    <location>
        <begin position="368"/>
        <end position="501"/>
    </location>
</feature>
<dbReference type="EMBL" id="JACJVN010000026">
    <property type="protein sequence ID" value="MBB6677039.1"/>
    <property type="molecule type" value="Genomic_DNA"/>
</dbReference>
<dbReference type="CDD" id="cd01948">
    <property type="entry name" value="EAL"/>
    <property type="match status" value="1"/>
</dbReference>
<dbReference type="SMART" id="SM00267">
    <property type="entry name" value="GGDEF"/>
    <property type="match status" value="1"/>
</dbReference>
<dbReference type="AlphaFoldDB" id="A0A841TAH9"/>
<comment type="caution">
    <text evidence="4">The sequence shown here is derived from an EMBL/GenBank/DDBJ whole genome shotgun (WGS) entry which is preliminary data.</text>
</comment>
<accession>A0A841TAH9</accession>